<feature type="domain" description="NADP-dependent oxidoreductase" evidence="1">
    <location>
        <begin position="15"/>
        <end position="71"/>
    </location>
</feature>
<sequence>MQYNPLGRTGLNVSRVGFGGGGIGQVWGATTREEAVKAVHRALDLGINYFDVAPAYGDGKAEEALGIALEGRSEGGINSWARGGEGGGGRV</sequence>
<evidence type="ECO:0000313" key="2">
    <source>
        <dbReference type="EMBL" id="CUV01262.1"/>
    </source>
</evidence>
<organism evidence="2">
    <name type="scientific">hydrothermal vent metagenome</name>
    <dbReference type="NCBI Taxonomy" id="652676"/>
    <lineage>
        <taxon>unclassified sequences</taxon>
        <taxon>metagenomes</taxon>
        <taxon>ecological metagenomes</taxon>
    </lineage>
</organism>
<dbReference type="PANTHER" id="PTHR43312:SF1">
    <property type="entry name" value="NADP-DEPENDENT OXIDOREDUCTASE DOMAIN-CONTAINING PROTEIN"/>
    <property type="match status" value="1"/>
</dbReference>
<dbReference type="InterPro" id="IPR036812">
    <property type="entry name" value="NAD(P)_OxRdtase_dom_sf"/>
</dbReference>
<dbReference type="InterPro" id="IPR023210">
    <property type="entry name" value="NADP_OxRdtase_dom"/>
</dbReference>
<dbReference type="SUPFAM" id="SSF51430">
    <property type="entry name" value="NAD(P)-linked oxidoreductase"/>
    <property type="match status" value="1"/>
</dbReference>
<protein>
    <submittedName>
        <fullName evidence="2">Aldo/keto reductase</fullName>
    </submittedName>
</protein>
<dbReference type="AlphaFoldDB" id="A0A160V6A0"/>
<proteinExistence type="predicted"/>
<dbReference type="PANTHER" id="PTHR43312">
    <property type="entry name" value="D-THREO-ALDOSE 1-DEHYDROGENASE"/>
    <property type="match status" value="1"/>
</dbReference>
<dbReference type="EMBL" id="FAXA01000030">
    <property type="protein sequence ID" value="CUV01262.1"/>
    <property type="molecule type" value="Genomic_DNA"/>
</dbReference>
<dbReference type="Pfam" id="PF00248">
    <property type="entry name" value="Aldo_ket_red"/>
    <property type="match status" value="1"/>
</dbReference>
<name>A0A160V6A0_9ZZZZ</name>
<dbReference type="InterPro" id="IPR053135">
    <property type="entry name" value="AKR2_Oxidoreductase"/>
</dbReference>
<evidence type="ECO:0000259" key="1">
    <source>
        <dbReference type="Pfam" id="PF00248"/>
    </source>
</evidence>
<reference evidence="2" key="1">
    <citation type="submission" date="2015-10" db="EMBL/GenBank/DDBJ databases">
        <authorList>
            <person name="Gilbert D.G."/>
        </authorList>
    </citation>
    <scope>NUCLEOTIDE SEQUENCE</scope>
</reference>
<accession>A0A160V6A0</accession>
<gene>
    <name evidence="2" type="ORF">MGWOODY_Clf1074</name>
</gene>
<dbReference type="Gene3D" id="3.20.20.100">
    <property type="entry name" value="NADP-dependent oxidoreductase domain"/>
    <property type="match status" value="1"/>
</dbReference>